<reference evidence="9" key="5">
    <citation type="submission" date="2025-09" db="UniProtKB">
        <authorList>
            <consortium name="Ensembl"/>
        </authorList>
    </citation>
    <scope>IDENTIFICATION</scope>
</reference>
<accession>A0A4W3I9U3</accession>
<dbReference type="GO" id="GO:0031528">
    <property type="term" value="C:microvillus membrane"/>
    <property type="evidence" value="ECO:0007669"/>
    <property type="project" value="UniProtKB-SubCell"/>
</dbReference>
<evidence type="ECO:0000256" key="1">
    <source>
        <dbReference type="ARBA" id="ARBA00004475"/>
    </source>
</evidence>
<evidence type="ECO:0000256" key="8">
    <source>
        <dbReference type="SAM" id="SignalP"/>
    </source>
</evidence>
<evidence type="ECO:0000256" key="5">
    <source>
        <dbReference type="ARBA" id="ARBA00023136"/>
    </source>
</evidence>
<feature type="signal peptide" evidence="8">
    <location>
        <begin position="1"/>
        <end position="34"/>
    </location>
</feature>
<keyword evidence="5 7" id="KW-0472">Membrane</keyword>
<feature type="transmembrane region" description="Helical" evidence="7">
    <location>
        <begin position="430"/>
        <end position="456"/>
    </location>
</feature>
<keyword evidence="8" id="KW-0732">Signal</keyword>
<evidence type="ECO:0000313" key="10">
    <source>
        <dbReference type="Proteomes" id="UP000314986"/>
    </source>
</evidence>
<reference evidence="10" key="3">
    <citation type="journal article" date="2014" name="Nature">
        <title>Elephant shark genome provides unique insights into gnathostome evolution.</title>
        <authorList>
            <consortium name="International Elephant Shark Genome Sequencing Consortium"/>
            <person name="Venkatesh B."/>
            <person name="Lee A.P."/>
            <person name="Ravi V."/>
            <person name="Maurya A.K."/>
            <person name="Lian M.M."/>
            <person name="Swann J.B."/>
            <person name="Ohta Y."/>
            <person name="Flajnik M.F."/>
            <person name="Sutoh Y."/>
            <person name="Kasahara M."/>
            <person name="Hoon S."/>
            <person name="Gangu V."/>
            <person name="Roy S.W."/>
            <person name="Irimia M."/>
            <person name="Korzh V."/>
            <person name="Kondrychyn I."/>
            <person name="Lim Z.W."/>
            <person name="Tay B.H."/>
            <person name="Tohari S."/>
            <person name="Kong K.W."/>
            <person name="Ho S."/>
            <person name="Lorente-Galdos B."/>
            <person name="Quilez J."/>
            <person name="Marques-Bonet T."/>
            <person name="Raney B.J."/>
            <person name="Ingham P.W."/>
            <person name="Tay A."/>
            <person name="Hillier L.W."/>
            <person name="Minx P."/>
            <person name="Boehm T."/>
            <person name="Wilson R.K."/>
            <person name="Brenner S."/>
            <person name="Warren W.C."/>
        </authorList>
    </citation>
    <scope>NUCLEOTIDE SEQUENCE [LARGE SCALE GENOMIC DNA]</scope>
</reference>
<feature type="transmembrane region" description="Helical" evidence="7">
    <location>
        <begin position="109"/>
        <end position="138"/>
    </location>
</feature>
<dbReference type="PANTHER" id="PTHR22730:SF4">
    <property type="entry name" value="PROMININ-1-A-LIKE"/>
    <property type="match status" value="1"/>
</dbReference>
<dbReference type="GO" id="GO:0005929">
    <property type="term" value="C:cilium"/>
    <property type="evidence" value="ECO:0007669"/>
    <property type="project" value="TreeGrafter"/>
</dbReference>
<dbReference type="Ensembl" id="ENSCMIT00000025945.1">
    <property type="protein sequence ID" value="ENSCMIP00000025522.1"/>
    <property type="gene ID" value="ENSCMIG00000011217.1"/>
</dbReference>
<evidence type="ECO:0000256" key="6">
    <source>
        <dbReference type="ARBA" id="ARBA00023180"/>
    </source>
</evidence>
<reference evidence="10" key="1">
    <citation type="journal article" date="2006" name="Science">
        <title>Ancient noncoding elements conserved in the human genome.</title>
        <authorList>
            <person name="Venkatesh B."/>
            <person name="Kirkness E.F."/>
            <person name="Loh Y.H."/>
            <person name="Halpern A.L."/>
            <person name="Lee A.P."/>
            <person name="Johnson J."/>
            <person name="Dandona N."/>
            <person name="Viswanathan L.D."/>
            <person name="Tay A."/>
            <person name="Venter J.C."/>
            <person name="Strausberg R.L."/>
            <person name="Brenner S."/>
        </authorList>
    </citation>
    <scope>NUCLEOTIDE SEQUENCE [LARGE SCALE GENOMIC DNA]</scope>
</reference>
<dbReference type="AlphaFoldDB" id="A0A4W3I9U3"/>
<dbReference type="GO" id="GO:0015485">
    <property type="term" value="F:cholesterol binding"/>
    <property type="evidence" value="ECO:0007669"/>
    <property type="project" value="TreeGrafter"/>
</dbReference>
<dbReference type="OMA" id="IVCAYMV"/>
<evidence type="ECO:0000256" key="2">
    <source>
        <dbReference type="ARBA" id="ARBA00006058"/>
    </source>
</evidence>
<dbReference type="InterPro" id="IPR008795">
    <property type="entry name" value="Prominin"/>
</dbReference>
<gene>
    <name evidence="9" type="primary">prom2</name>
</gene>
<evidence type="ECO:0000256" key="7">
    <source>
        <dbReference type="SAM" id="Phobius"/>
    </source>
</evidence>
<keyword evidence="3 7" id="KW-0812">Transmembrane</keyword>
<organism evidence="9 10">
    <name type="scientific">Callorhinchus milii</name>
    <name type="common">Ghost shark</name>
    <dbReference type="NCBI Taxonomy" id="7868"/>
    <lineage>
        <taxon>Eukaryota</taxon>
        <taxon>Metazoa</taxon>
        <taxon>Chordata</taxon>
        <taxon>Craniata</taxon>
        <taxon>Vertebrata</taxon>
        <taxon>Chondrichthyes</taxon>
        <taxon>Holocephali</taxon>
        <taxon>Chimaeriformes</taxon>
        <taxon>Callorhinchidae</taxon>
        <taxon>Callorhinchus</taxon>
    </lineage>
</organism>
<comment type="subcellular location">
    <subcellularLocation>
        <location evidence="1">Cell projection</location>
        <location evidence="1">Microvillus membrane</location>
        <topology evidence="1">Multi-pass membrane protein</topology>
    </subcellularLocation>
</comment>
<protein>
    <submittedName>
        <fullName evidence="9">Prominin-1-A-like</fullName>
    </submittedName>
</protein>
<proteinExistence type="inferred from homology"/>
<reference evidence="10" key="2">
    <citation type="journal article" date="2007" name="PLoS Biol.">
        <title>Survey sequencing and comparative analysis of the elephant shark (Callorhinchus milii) genome.</title>
        <authorList>
            <person name="Venkatesh B."/>
            <person name="Kirkness E.F."/>
            <person name="Loh Y.H."/>
            <person name="Halpern A.L."/>
            <person name="Lee A.P."/>
            <person name="Johnson J."/>
            <person name="Dandona N."/>
            <person name="Viswanathan L.D."/>
            <person name="Tay A."/>
            <person name="Venter J.C."/>
            <person name="Strausberg R.L."/>
            <person name="Brenner S."/>
        </authorList>
    </citation>
    <scope>NUCLEOTIDE SEQUENCE [LARGE SCALE GENOMIC DNA]</scope>
</reference>
<dbReference type="Proteomes" id="UP000314986">
    <property type="component" value="Unassembled WGS sequence"/>
</dbReference>
<evidence type="ECO:0000256" key="4">
    <source>
        <dbReference type="ARBA" id="ARBA00022989"/>
    </source>
</evidence>
<keyword evidence="6" id="KW-0325">Glycoprotein</keyword>
<dbReference type="GO" id="GO:0016324">
    <property type="term" value="C:apical plasma membrane"/>
    <property type="evidence" value="ECO:0007669"/>
    <property type="project" value="TreeGrafter"/>
</dbReference>
<name>A0A4W3I9U3_CALMI</name>
<keyword evidence="4 7" id="KW-1133">Transmembrane helix</keyword>
<reference evidence="9" key="4">
    <citation type="submission" date="2025-08" db="UniProtKB">
        <authorList>
            <consortium name="Ensembl"/>
        </authorList>
    </citation>
    <scope>IDENTIFICATION</scope>
</reference>
<feature type="transmembrane region" description="Helical" evidence="7">
    <location>
        <begin position="159"/>
        <end position="181"/>
    </location>
</feature>
<feature type="transmembrane region" description="Helical" evidence="7">
    <location>
        <begin position="784"/>
        <end position="806"/>
    </location>
</feature>
<comment type="similarity">
    <text evidence="2">Belongs to the prominin family.</text>
</comment>
<dbReference type="Pfam" id="PF05478">
    <property type="entry name" value="Prominin"/>
    <property type="match status" value="1"/>
</dbReference>
<dbReference type="GO" id="GO:0071914">
    <property type="term" value="C:prominosome"/>
    <property type="evidence" value="ECO:0007669"/>
    <property type="project" value="TreeGrafter"/>
</dbReference>
<dbReference type="InParanoid" id="A0A4W3I9U3"/>
<dbReference type="GO" id="GO:0009986">
    <property type="term" value="C:cell surface"/>
    <property type="evidence" value="ECO:0007669"/>
    <property type="project" value="TreeGrafter"/>
</dbReference>
<dbReference type="GeneTree" id="ENSGT00530000063586"/>
<sequence length="845" mass="94006">MASHQHTASPHLTISRLWPLICVFLTCFPQSVISRTCQSTEQKFHRFPQVTYSDNPNPDPGGLTALYSMVHTFLNMVQPNPFPADLIQSLIEDVSDFEDHYIKILEYQIGYLVCAAIGILFFCLMPIVGMFFCCCRCCGLCGGKMYHKQTKSVNCKRRGLAIGLSLVTTFMLAGNICTFISNEKVTNAVRGSASLLNNTVDDLGSFLNTIPTQITEITNASSVPINKVSHNLDNIGEILGGEVLHSLGTTMYPALNSASQLAQDVNDITRNLQLVRSTSGTLQVQLATVTSNLTAIQQELDHTIINCSPACDSAKPLLTDLVVIPNFNKIANLDLMIQNMEKVMTLELNVTVQKGYKAFNDTPALITNQSATTVVEVKEKLKNIEQQINSLTQDIPVFDVVNSVNSELNKIVFYLNEYLPKVEEINLYRWIAGIVLCCIILLVLLLNYLGLLLGTLGIKRNVNPTKRSCTANCGGQLLMSGVGLSFIFSWILMILIFILFFVGGNIYSLICKPWNSQELLQFIDTPGVIPNFNLAETLGLQNVTLNISSIYNDCRNNTPLWAALHLEQAFDLDQYLNLSKYKEEINKTFDKMDVDLSGITLLNSEGKEALTNLSKAGLSSLNFTSMAEQLKQPVTRGDLQEAANQLQSLSSSMTVSVKDKLIDLSERLRKLNSWIISNIQPNMVSLNYSVQYLQRVTPHTESTASTTLNRIESAQSALLTDAPSIITAETSFFLDCQLDYFDQYLQWTRTAITQEMAQCLPAADAIDATETIACTYIVNSLNAFWFSLGWCTIFFIPSIILAVMLAKYYRRMDMADDYEYEGSNMELVASQPAPAFKFPRANVYN</sequence>
<evidence type="ECO:0000256" key="3">
    <source>
        <dbReference type="ARBA" id="ARBA00022692"/>
    </source>
</evidence>
<feature type="transmembrane region" description="Helical" evidence="7">
    <location>
        <begin position="477"/>
        <end position="502"/>
    </location>
</feature>
<dbReference type="PANTHER" id="PTHR22730">
    <property type="entry name" value="PROMININ PROM PROTEIN"/>
    <property type="match status" value="1"/>
</dbReference>
<keyword evidence="10" id="KW-1185">Reference proteome</keyword>
<feature type="chain" id="PRO_5021401687" evidence="8">
    <location>
        <begin position="35"/>
        <end position="845"/>
    </location>
</feature>
<evidence type="ECO:0000313" key="9">
    <source>
        <dbReference type="Ensembl" id="ENSCMIP00000025522.1"/>
    </source>
</evidence>